<evidence type="ECO:0000313" key="4">
    <source>
        <dbReference type="Proteomes" id="UP000572540"/>
    </source>
</evidence>
<organism evidence="3 4">
    <name type="scientific">Paraburkholderia bryophila</name>
    <dbReference type="NCBI Taxonomy" id="420952"/>
    <lineage>
        <taxon>Bacteria</taxon>
        <taxon>Pseudomonadati</taxon>
        <taxon>Pseudomonadota</taxon>
        <taxon>Betaproteobacteria</taxon>
        <taxon>Burkholderiales</taxon>
        <taxon>Burkholderiaceae</taxon>
        <taxon>Paraburkholderia</taxon>
    </lineage>
</organism>
<comment type="caution">
    <text evidence="3">The sequence shown here is derived from an EMBL/GenBank/DDBJ whole genome shotgun (WGS) entry which is preliminary data.</text>
</comment>
<keyword evidence="2" id="KW-0732">Signal</keyword>
<dbReference type="Proteomes" id="UP000572540">
    <property type="component" value="Unassembled WGS sequence"/>
</dbReference>
<gene>
    <name evidence="3" type="ORF">GGD41_000244</name>
</gene>
<sequence length="420" mass="41358">MTPSLSLLTLVLVSAALAGCGGGGGGSSTPTSATQTGAVAPLGASAPASASTPAASTSVPQSTLPNVQPIAVTTAPGLTRNMLTTSVTVCQPGTDNCATVDNIQVDTGSHGLRILASALPASLPLAAIASGDGIAGECAVFGGGYAWGAVRSADVRMAGQLAASIPIQLISDPAAPTVPTDCAASGPAMLTVASLRSNGILGVGLFAADCGAACVNAALPRWYYSCDANGACVASAQALAQQVTNPVSRFALDNNGVVIDLPAIADSGAANVAGSLIFGIDTQANNTLGGASVVKADSQTGFVVTTSAGQTYSQSYIDSGSNGLFFSNTQLPQCGFWYCPSATQAASAAISGTNGASNPVSFEIGNSNVLFASANNAFDNLAGVAGSGFGWGLPFFFGRRVYTAISARVTSAGPGPYYAF</sequence>
<evidence type="ECO:0008006" key="5">
    <source>
        <dbReference type="Google" id="ProtNLM"/>
    </source>
</evidence>
<protein>
    <recommendedName>
        <fullName evidence="5">DUF3443 domain-containing protein</fullName>
    </recommendedName>
</protein>
<feature type="region of interest" description="Disordered" evidence="1">
    <location>
        <begin position="43"/>
        <end position="62"/>
    </location>
</feature>
<proteinExistence type="predicted"/>
<evidence type="ECO:0000256" key="2">
    <source>
        <dbReference type="SAM" id="SignalP"/>
    </source>
</evidence>
<evidence type="ECO:0000313" key="3">
    <source>
        <dbReference type="EMBL" id="NYH13016.1"/>
    </source>
</evidence>
<dbReference type="EMBL" id="JACCAU010000001">
    <property type="protein sequence ID" value="NYH13016.1"/>
    <property type="molecule type" value="Genomic_DNA"/>
</dbReference>
<evidence type="ECO:0000256" key="1">
    <source>
        <dbReference type="SAM" id="MobiDB-lite"/>
    </source>
</evidence>
<reference evidence="3 4" key="1">
    <citation type="submission" date="2020-07" db="EMBL/GenBank/DDBJ databases">
        <title>Exploring microbial biodiversity for novel pathways involved in the catabolism of aromatic compounds derived from lignin.</title>
        <authorList>
            <person name="Elkins J."/>
        </authorList>
    </citation>
    <scope>NUCLEOTIDE SEQUENCE [LARGE SCALE GENOMIC DNA]</scope>
    <source>
        <strain evidence="3 4">H2C3B</strain>
    </source>
</reference>
<dbReference type="RefSeq" id="WP_179703713.1">
    <property type="nucleotide sequence ID" value="NZ_JACCAU010000001.1"/>
</dbReference>
<dbReference type="InterPro" id="IPR021847">
    <property type="entry name" value="DUF3443"/>
</dbReference>
<dbReference type="Pfam" id="PF11925">
    <property type="entry name" value="DUF3443"/>
    <property type="match status" value="1"/>
</dbReference>
<accession>A0A7Y9W2C8</accession>
<feature type="chain" id="PRO_5030900370" description="DUF3443 domain-containing protein" evidence="2">
    <location>
        <begin position="19"/>
        <end position="420"/>
    </location>
</feature>
<name>A0A7Y9W2C8_9BURK</name>
<dbReference type="AlphaFoldDB" id="A0A7Y9W2C8"/>
<feature type="signal peptide" evidence="2">
    <location>
        <begin position="1"/>
        <end position="18"/>
    </location>
</feature>
<feature type="compositionally biased region" description="Low complexity" evidence="1">
    <location>
        <begin position="43"/>
        <end position="60"/>
    </location>
</feature>